<evidence type="ECO:0000313" key="2">
    <source>
        <dbReference type="Proteomes" id="UP001500218"/>
    </source>
</evidence>
<dbReference type="EMBL" id="BAAALT010000079">
    <property type="protein sequence ID" value="GAA1805888.1"/>
    <property type="molecule type" value="Genomic_DNA"/>
</dbReference>
<keyword evidence="2" id="KW-1185">Reference proteome</keyword>
<name>A0ABN2M168_9ACTN</name>
<organism evidence="1 2">
    <name type="scientific">Luedemannella flava</name>
    <dbReference type="NCBI Taxonomy" id="349316"/>
    <lineage>
        <taxon>Bacteria</taxon>
        <taxon>Bacillati</taxon>
        <taxon>Actinomycetota</taxon>
        <taxon>Actinomycetes</taxon>
        <taxon>Micromonosporales</taxon>
        <taxon>Micromonosporaceae</taxon>
        <taxon>Luedemannella</taxon>
    </lineage>
</organism>
<accession>A0ABN2M168</accession>
<dbReference type="Proteomes" id="UP001500218">
    <property type="component" value="Unassembled WGS sequence"/>
</dbReference>
<sequence length="61" mass="6684">MLVIRFDPDNPPAHKRLAGRRSVDDGQTRYVTGGIASRRAVFHQFSPAKPGPEVVAARPDT</sequence>
<evidence type="ECO:0000313" key="1">
    <source>
        <dbReference type="EMBL" id="GAA1805888.1"/>
    </source>
</evidence>
<gene>
    <name evidence="1" type="ORF">GCM10009682_29660</name>
</gene>
<reference evidence="1 2" key="1">
    <citation type="journal article" date="2019" name="Int. J. Syst. Evol. Microbiol.">
        <title>The Global Catalogue of Microorganisms (GCM) 10K type strain sequencing project: providing services to taxonomists for standard genome sequencing and annotation.</title>
        <authorList>
            <consortium name="The Broad Institute Genomics Platform"/>
            <consortium name="The Broad Institute Genome Sequencing Center for Infectious Disease"/>
            <person name="Wu L."/>
            <person name="Ma J."/>
        </authorList>
    </citation>
    <scope>NUCLEOTIDE SEQUENCE [LARGE SCALE GENOMIC DNA]</scope>
    <source>
        <strain evidence="1 2">JCM 13250</strain>
    </source>
</reference>
<proteinExistence type="predicted"/>
<dbReference type="RefSeq" id="WP_344131192.1">
    <property type="nucleotide sequence ID" value="NZ_BAAALT010000079.1"/>
</dbReference>
<protein>
    <submittedName>
        <fullName evidence="1">Uncharacterized protein</fullName>
    </submittedName>
</protein>
<comment type="caution">
    <text evidence="1">The sequence shown here is derived from an EMBL/GenBank/DDBJ whole genome shotgun (WGS) entry which is preliminary data.</text>
</comment>